<accession>A0A0L0GED0</accession>
<dbReference type="RefSeq" id="XP_014160490.1">
    <property type="nucleotide sequence ID" value="XM_014305015.1"/>
</dbReference>
<reference evidence="1 2" key="1">
    <citation type="submission" date="2011-02" db="EMBL/GenBank/DDBJ databases">
        <title>The Genome Sequence of Sphaeroforma arctica JP610.</title>
        <authorList>
            <consortium name="The Broad Institute Genome Sequencing Platform"/>
            <person name="Russ C."/>
            <person name="Cuomo C."/>
            <person name="Young S.K."/>
            <person name="Zeng Q."/>
            <person name="Gargeya S."/>
            <person name="Alvarado L."/>
            <person name="Berlin A."/>
            <person name="Chapman S.B."/>
            <person name="Chen Z."/>
            <person name="Freedman E."/>
            <person name="Gellesch M."/>
            <person name="Goldberg J."/>
            <person name="Griggs A."/>
            <person name="Gujja S."/>
            <person name="Heilman E."/>
            <person name="Heiman D."/>
            <person name="Howarth C."/>
            <person name="Mehta T."/>
            <person name="Neiman D."/>
            <person name="Pearson M."/>
            <person name="Roberts A."/>
            <person name="Saif S."/>
            <person name="Shea T."/>
            <person name="Shenoy N."/>
            <person name="Sisk P."/>
            <person name="Stolte C."/>
            <person name="Sykes S."/>
            <person name="White J."/>
            <person name="Yandava C."/>
            <person name="Burger G."/>
            <person name="Gray M.W."/>
            <person name="Holland P.W.H."/>
            <person name="King N."/>
            <person name="Lang F.B.F."/>
            <person name="Roger A.J."/>
            <person name="Ruiz-Trillo I."/>
            <person name="Haas B."/>
            <person name="Nusbaum C."/>
            <person name="Birren B."/>
        </authorList>
    </citation>
    <scope>NUCLEOTIDE SEQUENCE [LARGE SCALE GENOMIC DNA]</scope>
    <source>
        <strain evidence="1 2">JP610</strain>
    </source>
</reference>
<dbReference type="GO" id="GO:0046570">
    <property type="term" value="F:methylthioribulose 1-phosphate dehydratase activity"/>
    <property type="evidence" value="ECO:0007669"/>
    <property type="project" value="TreeGrafter"/>
</dbReference>
<dbReference type="GeneID" id="25901773"/>
<proteinExistence type="predicted"/>
<dbReference type="STRING" id="667725.A0A0L0GED0"/>
<dbReference type="GO" id="GO:0019509">
    <property type="term" value="P:L-methionine salvage from methylthioadenosine"/>
    <property type="evidence" value="ECO:0007669"/>
    <property type="project" value="TreeGrafter"/>
</dbReference>
<organism evidence="1 2">
    <name type="scientific">Sphaeroforma arctica JP610</name>
    <dbReference type="NCBI Taxonomy" id="667725"/>
    <lineage>
        <taxon>Eukaryota</taxon>
        <taxon>Ichthyosporea</taxon>
        <taxon>Ichthyophonida</taxon>
        <taxon>Sphaeroforma</taxon>
    </lineage>
</organism>
<dbReference type="EMBL" id="KQ241645">
    <property type="protein sequence ID" value="KNC86588.1"/>
    <property type="molecule type" value="Genomic_DNA"/>
</dbReference>
<dbReference type="Proteomes" id="UP000054560">
    <property type="component" value="Unassembled WGS sequence"/>
</dbReference>
<evidence type="ECO:0000313" key="2">
    <source>
        <dbReference type="Proteomes" id="UP000054560"/>
    </source>
</evidence>
<evidence type="ECO:0000313" key="1">
    <source>
        <dbReference type="EMBL" id="KNC86588.1"/>
    </source>
</evidence>
<dbReference type="OrthoDB" id="191080at2759"/>
<dbReference type="PANTHER" id="PTHR10640">
    <property type="entry name" value="METHYLTHIORIBULOSE-1-PHOSPHATE DEHYDRATASE"/>
    <property type="match status" value="1"/>
</dbReference>
<protein>
    <submittedName>
        <fullName evidence="1">Uncharacterized protein</fullName>
    </submittedName>
</protein>
<dbReference type="PANTHER" id="PTHR10640:SF7">
    <property type="entry name" value="METHYLTHIORIBULOSE-1-PHOSPHATE DEHYDRATASE"/>
    <property type="match status" value="1"/>
</dbReference>
<dbReference type="InterPro" id="IPR036409">
    <property type="entry name" value="Aldolase_II/adducin_N_sf"/>
</dbReference>
<dbReference type="eggNOG" id="KOG2631">
    <property type="taxonomic scope" value="Eukaryota"/>
</dbReference>
<dbReference type="GO" id="GO:0005737">
    <property type="term" value="C:cytoplasm"/>
    <property type="evidence" value="ECO:0007669"/>
    <property type="project" value="TreeGrafter"/>
</dbReference>
<dbReference type="AlphaFoldDB" id="A0A0L0GED0"/>
<dbReference type="Gene3D" id="3.40.225.10">
    <property type="entry name" value="Class II aldolase/adducin N-terminal domain"/>
    <property type="match status" value="1"/>
</dbReference>
<gene>
    <name evidence="1" type="ORF">SARC_01269</name>
</gene>
<keyword evidence="2" id="KW-1185">Reference proteome</keyword>
<sequence>MATEESQWHAVLATLLYGKEFRITHQEMIKGIKRDGKGVNLKYFETLVVPIIDNTPEERDLTTFMADAMKVG</sequence>
<name>A0A0L0GED0_9EUKA</name>